<evidence type="ECO:0000313" key="11">
    <source>
        <dbReference type="Proteomes" id="UP001170379"/>
    </source>
</evidence>
<dbReference type="SUPFAM" id="SSF53633">
    <property type="entry name" value="Carbamate kinase-like"/>
    <property type="match status" value="1"/>
</dbReference>
<organism evidence="10 11">
    <name type="scientific">Gulosibacter molinativorax</name>
    <dbReference type="NCBI Taxonomy" id="256821"/>
    <lineage>
        <taxon>Bacteria</taxon>
        <taxon>Bacillati</taxon>
        <taxon>Actinomycetota</taxon>
        <taxon>Actinomycetes</taxon>
        <taxon>Micrococcales</taxon>
        <taxon>Microbacteriaceae</taxon>
        <taxon>Gulosibacter</taxon>
    </lineage>
</organism>
<dbReference type="Proteomes" id="UP001170379">
    <property type="component" value="Unassembled WGS sequence"/>
</dbReference>
<evidence type="ECO:0000259" key="9">
    <source>
        <dbReference type="SMART" id="SM00359"/>
    </source>
</evidence>
<dbReference type="Pfam" id="PF01472">
    <property type="entry name" value="PUA"/>
    <property type="match status" value="1"/>
</dbReference>
<dbReference type="PIRSF" id="PIRSF000729">
    <property type="entry name" value="GK"/>
    <property type="match status" value="1"/>
</dbReference>
<feature type="binding site" evidence="8">
    <location>
        <position position="147"/>
    </location>
    <ligand>
        <name>substrate</name>
    </ligand>
</feature>
<proteinExistence type="inferred from homology"/>
<dbReference type="HAMAP" id="MF_00456">
    <property type="entry name" value="ProB"/>
    <property type="match status" value="1"/>
</dbReference>
<dbReference type="SMART" id="SM00359">
    <property type="entry name" value="PUA"/>
    <property type="match status" value="1"/>
</dbReference>
<dbReference type="InterPro" id="IPR005715">
    <property type="entry name" value="Glu_5kinase/COase_Synthase"/>
</dbReference>
<dbReference type="InterPro" id="IPR001048">
    <property type="entry name" value="Asp/Glu/Uridylate_kinase"/>
</dbReference>
<dbReference type="InterPro" id="IPR015947">
    <property type="entry name" value="PUA-like_sf"/>
</dbReference>
<name>A0ABT7C3E3_9MICO</name>
<dbReference type="PANTHER" id="PTHR43654:SF1">
    <property type="entry name" value="ISOPENTENYL PHOSPHATE KINASE"/>
    <property type="match status" value="1"/>
</dbReference>
<dbReference type="RefSeq" id="WP_026935668.1">
    <property type="nucleotide sequence ID" value="NZ_CP028426.1"/>
</dbReference>
<evidence type="ECO:0000256" key="6">
    <source>
        <dbReference type="ARBA" id="ARBA00022777"/>
    </source>
</evidence>
<keyword evidence="3 8" id="KW-0641">Proline biosynthesis</keyword>
<feature type="domain" description="PUA" evidence="9">
    <location>
        <begin position="283"/>
        <end position="366"/>
    </location>
</feature>
<dbReference type="CDD" id="cd04242">
    <property type="entry name" value="AAK_G5K_ProB"/>
    <property type="match status" value="1"/>
</dbReference>
<evidence type="ECO:0000313" key="10">
    <source>
        <dbReference type="EMBL" id="MDJ1369785.1"/>
    </source>
</evidence>
<dbReference type="InterPro" id="IPR036974">
    <property type="entry name" value="PUA_sf"/>
</dbReference>
<dbReference type="InterPro" id="IPR001057">
    <property type="entry name" value="Glu/AcGlu_kinase"/>
</dbReference>
<keyword evidence="1 8" id="KW-0963">Cytoplasm</keyword>
<evidence type="ECO:0000256" key="7">
    <source>
        <dbReference type="ARBA" id="ARBA00022840"/>
    </source>
</evidence>
<evidence type="ECO:0000256" key="1">
    <source>
        <dbReference type="ARBA" id="ARBA00022490"/>
    </source>
</evidence>
<dbReference type="PANTHER" id="PTHR43654">
    <property type="entry name" value="GLUTAMATE 5-KINASE"/>
    <property type="match status" value="1"/>
</dbReference>
<comment type="pathway">
    <text evidence="8">Amino-acid biosynthesis; L-proline biosynthesis; L-glutamate 5-semialdehyde from L-glutamate: step 1/2.</text>
</comment>
<comment type="catalytic activity">
    <reaction evidence="8">
        <text>L-glutamate + ATP = L-glutamyl 5-phosphate + ADP</text>
        <dbReference type="Rhea" id="RHEA:14877"/>
        <dbReference type="ChEBI" id="CHEBI:29985"/>
        <dbReference type="ChEBI" id="CHEBI:30616"/>
        <dbReference type="ChEBI" id="CHEBI:58274"/>
        <dbReference type="ChEBI" id="CHEBI:456216"/>
        <dbReference type="EC" id="2.7.2.11"/>
    </reaction>
</comment>
<comment type="function">
    <text evidence="8">Catalyzes the transfer of a phosphate group to glutamate to form L-glutamate 5-phosphate.</text>
</comment>
<dbReference type="InterPro" id="IPR041739">
    <property type="entry name" value="G5K_ProB"/>
</dbReference>
<evidence type="ECO:0000256" key="4">
    <source>
        <dbReference type="ARBA" id="ARBA00022679"/>
    </source>
</evidence>
<dbReference type="InterPro" id="IPR036393">
    <property type="entry name" value="AceGlu_kinase-like_sf"/>
</dbReference>
<keyword evidence="11" id="KW-1185">Reference proteome</keyword>
<dbReference type="InterPro" id="IPR002478">
    <property type="entry name" value="PUA"/>
</dbReference>
<reference evidence="10" key="2">
    <citation type="journal article" date="2022" name="Sci. Rep.">
        <title>In silico prediction of the enzymes involved in the degradation of the herbicide molinate by Gulosibacter molinativorax ON4T.</title>
        <authorList>
            <person name="Lopes A.R."/>
            <person name="Bunin E."/>
            <person name="Viana A.T."/>
            <person name="Froufe H."/>
            <person name="Munoz-Merida A."/>
            <person name="Pinho D."/>
            <person name="Figueiredo J."/>
            <person name="Barroso C."/>
            <person name="Vaz-Moreira I."/>
            <person name="Bellanger X."/>
            <person name="Egas C."/>
            <person name="Nunes O.C."/>
        </authorList>
    </citation>
    <scope>NUCLEOTIDE SEQUENCE</scope>
    <source>
        <strain evidence="10">ON4</strain>
    </source>
</reference>
<dbReference type="CDD" id="cd21157">
    <property type="entry name" value="PUA_G5K"/>
    <property type="match status" value="1"/>
</dbReference>
<dbReference type="PROSITE" id="PS50890">
    <property type="entry name" value="PUA"/>
    <property type="match status" value="1"/>
</dbReference>
<feature type="binding site" evidence="8">
    <location>
        <begin position="220"/>
        <end position="226"/>
    </location>
    <ligand>
        <name>ATP</name>
        <dbReference type="ChEBI" id="CHEBI:30616"/>
    </ligand>
</feature>
<keyword evidence="6 8" id="KW-0418">Kinase</keyword>
<feature type="binding site" evidence="8">
    <location>
        <position position="20"/>
    </location>
    <ligand>
        <name>ATP</name>
        <dbReference type="ChEBI" id="CHEBI:30616"/>
    </ligand>
</feature>
<reference evidence="10" key="1">
    <citation type="submission" date="2018-03" db="EMBL/GenBank/DDBJ databases">
        <authorList>
            <person name="Nunes O.C."/>
            <person name="Lopes A.R."/>
            <person name="Froufe H."/>
            <person name="Munoz-Merida A."/>
            <person name="Barroso C."/>
            <person name="Egas C."/>
        </authorList>
    </citation>
    <scope>NUCLEOTIDE SEQUENCE</scope>
    <source>
        <strain evidence="10">ON4</strain>
    </source>
</reference>
<dbReference type="NCBIfam" id="TIGR01027">
    <property type="entry name" value="proB"/>
    <property type="match status" value="1"/>
</dbReference>
<feature type="binding site" evidence="8">
    <location>
        <position position="159"/>
    </location>
    <ligand>
        <name>substrate</name>
    </ligand>
</feature>
<dbReference type="Gene3D" id="2.30.130.10">
    <property type="entry name" value="PUA domain"/>
    <property type="match status" value="1"/>
</dbReference>
<evidence type="ECO:0000256" key="5">
    <source>
        <dbReference type="ARBA" id="ARBA00022741"/>
    </source>
</evidence>
<sequence length="391" mass="41444">MTPTISSREQLPLAQRIVVKIGSSSLTRPDGRLNIPALRKLVDVLAEEALKGKQIVLVSSGSIAAGFMPLGFENRPSDVASAQAAAAVGQSALMATYTDAFAAYDIQVGQILMTAGDTVRRSRYRHAVQVFERLLDLGAVPIVNENDALATSELRFGDNDRLAALVAQLVGADALVLLTDVDGLYDAPPKQPGAKRIPTVNDMAEVAEVEVTGRGTSFGTGGMITKLQSAEMATVTGIPVVLTRAQDVAQALQGEDVGTWFTATSERRARRKVWLEHAAQMTGRLVVDPGAVRALRDRGASLLAAGIREVRGDFAAGDPVEIVGEDGELVAHGLIGYDSVELPQMLGRSTQDMVEELGDDYGRAIVHRDDLILVRNTVTDVVTGGGLPIAD</sequence>
<dbReference type="InterPro" id="IPR019797">
    <property type="entry name" value="Glutamate_5-kinase_CS"/>
</dbReference>
<dbReference type="PROSITE" id="PS00902">
    <property type="entry name" value="GLUTAMATE_5_KINASE"/>
    <property type="match status" value="1"/>
</dbReference>
<dbReference type="SUPFAM" id="SSF88697">
    <property type="entry name" value="PUA domain-like"/>
    <property type="match status" value="1"/>
</dbReference>
<protein>
    <recommendedName>
        <fullName evidence="8">Glutamate 5-kinase</fullName>
        <ecNumber evidence="8">2.7.2.11</ecNumber>
    </recommendedName>
    <alternativeName>
        <fullName evidence="8">Gamma-glutamyl kinase</fullName>
        <shortName evidence="8">GK</shortName>
    </alternativeName>
</protein>
<dbReference type="InterPro" id="IPR011529">
    <property type="entry name" value="Glu_5kinase"/>
</dbReference>
<dbReference type="EC" id="2.7.2.11" evidence="8"/>
<comment type="subcellular location">
    <subcellularLocation>
        <location evidence="8">Cytoplasm</location>
    </subcellularLocation>
</comment>
<comment type="similarity">
    <text evidence="8">Belongs to the glutamate 5-kinase family.</text>
</comment>
<dbReference type="EMBL" id="PXVD01000001">
    <property type="protein sequence ID" value="MDJ1369785.1"/>
    <property type="molecule type" value="Genomic_DNA"/>
</dbReference>
<evidence type="ECO:0000256" key="8">
    <source>
        <dbReference type="HAMAP-Rule" id="MF_00456"/>
    </source>
</evidence>
<feature type="binding site" evidence="8">
    <location>
        <begin position="179"/>
        <end position="180"/>
    </location>
    <ligand>
        <name>ATP</name>
        <dbReference type="ChEBI" id="CHEBI:30616"/>
    </ligand>
</feature>
<accession>A0ABT7C3E3</accession>
<gene>
    <name evidence="8" type="primary">proB</name>
    <name evidence="10" type="ORF">C7K25_00090</name>
</gene>
<evidence type="ECO:0000256" key="3">
    <source>
        <dbReference type="ARBA" id="ARBA00022650"/>
    </source>
</evidence>
<dbReference type="Gene3D" id="3.40.1160.10">
    <property type="entry name" value="Acetylglutamate kinase-like"/>
    <property type="match status" value="1"/>
</dbReference>
<dbReference type="Pfam" id="PF00696">
    <property type="entry name" value="AA_kinase"/>
    <property type="match status" value="1"/>
</dbReference>
<keyword evidence="4 8" id="KW-0808">Transferase</keyword>
<keyword evidence="5 8" id="KW-0547">Nucleotide-binding</keyword>
<comment type="caution">
    <text evidence="10">The sequence shown here is derived from an EMBL/GenBank/DDBJ whole genome shotgun (WGS) entry which is preliminary data.</text>
</comment>
<keyword evidence="7 8" id="KW-0067">ATP-binding</keyword>
<keyword evidence="2 8" id="KW-0028">Amino-acid biosynthesis</keyword>
<dbReference type="PRINTS" id="PR00474">
    <property type="entry name" value="GLU5KINASE"/>
</dbReference>
<evidence type="ECO:0000256" key="2">
    <source>
        <dbReference type="ARBA" id="ARBA00022605"/>
    </source>
</evidence>
<feature type="binding site" evidence="8">
    <location>
        <position position="60"/>
    </location>
    <ligand>
        <name>substrate</name>
    </ligand>
</feature>